<comment type="caution">
    <text evidence="5">The sequence shown here is derived from an EMBL/GenBank/DDBJ whole genome shotgun (WGS) entry which is preliminary data.</text>
</comment>
<dbReference type="InterPro" id="IPR051052">
    <property type="entry name" value="Diverse_substrate_MTase"/>
</dbReference>
<dbReference type="PANTHER" id="PTHR44942">
    <property type="entry name" value="METHYLTRANSF_11 DOMAIN-CONTAINING PROTEIN"/>
    <property type="match status" value="1"/>
</dbReference>
<accession>A0A0D2GKM1</accession>
<dbReference type="PANTHER" id="PTHR44942:SF4">
    <property type="entry name" value="METHYLTRANSFERASE TYPE 11 DOMAIN-CONTAINING PROTEIN"/>
    <property type="match status" value="1"/>
</dbReference>
<evidence type="ECO:0000256" key="2">
    <source>
        <dbReference type="ARBA" id="ARBA00022603"/>
    </source>
</evidence>
<name>A0A0D2GKM1_9BACT</name>
<organism evidence="5 6">
    <name type="scientific">Dethiosulfatarculus sandiegensis</name>
    <dbReference type="NCBI Taxonomy" id="1429043"/>
    <lineage>
        <taxon>Bacteria</taxon>
        <taxon>Pseudomonadati</taxon>
        <taxon>Thermodesulfobacteriota</taxon>
        <taxon>Desulfarculia</taxon>
        <taxon>Desulfarculales</taxon>
        <taxon>Desulfarculaceae</taxon>
        <taxon>Dethiosulfatarculus</taxon>
    </lineage>
</organism>
<evidence type="ECO:0000256" key="3">
    <source>
        <dbReference type="ARBA" id="ARBA00022679"/>
    </source>
</evidence>
<dbReference type="EMBL" id="AZAC01000003">
    <property type="protein sequence ID" value="KIX15307.1"/>
    <property type="molecule type" value="Genomic_DNA"/>
</dbReference>
<protein>
    <submittedName>
        <fullName evidence="5">SAM-dependent methyltransferase</fullName>
    </submittedName>
</protein>
<dbReference type="CDD" id="cd02440">
    <property type="entry name" value="AdoMet_MTases"/>
    <property type="match status" value="1"/>
</dbReference>
<dbReference type="RefSeq" id="WP_052514815.1">
    <property type="nucleotide sequence ID" value="NZ_AZAC01000003.1"/>
</dbReference>
<dbReference type="Pfam" id="PF08241">
    <property type="entry name" value="Methyltransf_11"/>
    <property type="match status" value="1"/>
</dbReference>
<dbReference type="InterPro" id="IPR029063">
    <property type="entry name" value="SAM-dependent_MTases_sf"/>
</dbReference>
<evidence type="ECO:0000313" key="6">
    <source>
        <dbReference type="Proteomes" id="UP000032233"/>
    </source>
</evidence>
<proteinExistence type="inferred from homology"/>
<dbReference type="InterPro" id="IPR013216">
    <property type="entry name" value="Methyltransf_11"/>
</dbReference>
<dbReference type="SUPFAM" id="SSF53335">
    <property type="entry name" value="S-adenosyl-L-methionine-dependent methyltransferases"/>
    <property type="match status" value="1"/>
</dbReference>
<dbReference type="Gene3D" id="3.40.50.150">
    <property type="entry name" value="Vaccinia Virus protein VP39"/>
    <property type="match status" value="1"/>
</dbReference>
<dbReference type="FunCoup" id="A0A0D2GKM1">
    <property type="interactions" value="70"/>
</dbReference>
<sequence>MRENSDLMIFHQIRELANLKNKTVLEIGCGDGRITSLLAKEVKSLTAVDPDDACLERARQAVLGVDFQVGSGEELKFQDRHFDLVIFTLSLHHQDSVKALTQAERVIKDQGAILVLEPVPEGEIEKICEVVDAEAHKKHAAQKAIGRSGLFLKHSTIFKAQWIFDDLSNLWAWLADYYQTTINTKMKKEILATLGKRPKEPLLVGDLMIAQLLFKPGV</sequence>
<dbReference type="GO" id="GO:0032259">
    <property type="term" value="P:methylation"/>
    <property type="evidence" value="ECO:0007669"/>
    <property type="project" value="UniProtKB-KW"/>
</dbReference>
<comment type="similarity">
    <text evidence="1">Belongs to the methyltransferase superfamily.</text>
</comment>
<reference evidence="5 6" key="1">
    <citation type="submission" date="2013-11" db="EMBL/GenBank/DDBJ databases">
        <title>Metagenomic analysis of a methanogenic consortium involved in long chain n-alkane degradation.</title>
        <authorList>
            <person name="Davidova I.A."/>
            <person name="Callaghan A.V."/>
            <person name="Wawrik B."/>
            <person name="Pruitt S."/>
            <person name="Marks C."/>
            <person name="Duncan K.E."/>
            <person name="Suflita J.M."/>
        </authorList>
    </citation>
    <scope>NUCLEOTIDE SEQUENCE [LARGE SCALE GENOMIC DNA]</scope>
    <source>
        <strain evidence="5 6">SPR</strain>
    </source>
</reference>
<evidence type="ECO:0000313" key="5">
    <source>
        <dbReference type="EMBL" id="KIX15307.1"/>
    </source>
</evidence>
<dbReference type="Proteomes" id="UP000032233">
    <property type="component" value="Unassembled WGS sequence"/>
</dbReference>
<keyword evidence="6" id="KW-1185">Reference proteome</keyword>
<keyword evidence="2 5" id="KW-0489">Methyltransferase</keyword>
<evidence type="ECO:0000256" key="1">
    <source>
        <dbReference type="ARBA" id="ARBA00008361"/>
    </source>
</evidence>
<dbReference type="InParanoid" id="A0A0D2GKM1"/>
<evidence type="ECO:0000259" key="4">
    <source>
        <dbReference type="Pfam" id="PF08241"/>
    </source>
</evidence>
<gene>
    <name evidence="5" type="ORF">X474_03960</name>
</gene>
<feature type="domain" description="Methyltransferase type 11" evidence="4">
    <location>
        <begin position="25"/>
        <end position="114"/>
    </location>
</feature>
<dbReference type="STRING" id="1429043.X474_03960"/>
<keyword evidence="3 5" id="KW-0808">Transferase</keyword>
<dbReference type="AlphaFoldDB" id="A0A0D2GKM1"/>
<dbReference type="GO" id="GO:0008757">
    <property type="term" value="F:S-adenosylmethionine-dependent methyltransferase activity"/>
    <property type="evidence" value="ECO:0007669"/>
    <property type="project" value="InterPro"/>
</dbReference>
<dbReference type="OrthoDB" id="5456009at2"/>